<dbReference type="GO" id="GO:0043531">
    <property type="term" value="F:ADP binding"/>
    <property type="evidence" value="ECO:0007669"/>
    <property type="project" value="InterPro"/>
</dbReference>
<dbReference type="Pfam" id="PF25019">
    <property type="entry name" value="LRR_R13L1-DRL21"/>
    <property type="match status" value="1"/>
</dbReference>
<dbReference type="Gene3D" id="1.10.8.430">
    <property type="entry name" value="Helical domain of apoptotic protease-activating factors"/>
    <property type="match status" value="1"/>
</dbReference>
<dbReference type="GO" id="GO:0006952">
    <property type="term" value="P:defense response"/>
    <property type="evidence" value="ECO:0007669"/>
    <property type="project" value="UniProtKB-KW"/>
</dbReference>
<dbReference type="InterPro" id="IPR042197">
    <property type="entry name" value="Apaf_helical"/>
</dbReference>
<dbReference type="PANTHER" id="PTHR36766:SF56">
    <property type="match status" value="1"/>
</dbReference>
<evidence type="ECO:0000259" key="4">
    <source>
        <dbReference type="Pfam" id="PF00931"/>
    </source>
</evidence>
<feature type="domain" description="R13L1/DRL21-like LRR repeat region" evidence="6">
    <location>
        <begin position="979"/>
        <end position="1068"/>
    </location>
</feature>
<dbReference type="OMA" id="YIYAMAL"/>
<dbReference type="SUPFAM" id="SSF52058">
    <property type="entry name" value="L domain-like"/>
    <property type="match status" value="1"/>
</dbReference>
<organism evidence="7">
    <name type="scientific">Zea mays</name>
    <name type="common">Maize</name>
    <dbReference type="NCBI Taxonomy" id="4577"/>
    <lineage>
        <taxon>Eukaryota</taxon>
        <taxon>Viridiplantae</taxon>
        <taxon>Streptophyta</taxon>
        <taxon>Embryophyta</taxon>
        <taxon>Tracheophyta</taxon>
        <taxon>Spermatophyta</taxon>
        <taxon>Magnoliopsida</taxon>
        <taxon>Liliopsida</taxon>
        <taxon>Poales</taxon>
        <taxon>Poaceae</taxon>
        <taxon>PACMAD clade</taxon>
        <taxon>Panicoideae</taxon>
        <taxon>Andropogonodae</taxon>
        <taxon>Andropogoneae</taxon>
        <taxon>Tripsacinae</taxon>
        <taxon>Zea</taxon>
    </lineage>
</organism>
<reference evidence="7" key="1">
    <citation type="submission" date="2015-12" db="EMBL/GenBank/DDBJ databases">
        <title>Update maize B73 reference genome by single molecule sequencing technologies.</title>
        <authorList>
            <consortium name="Maize Genome Sequencing Project"/>
            <person name="Ware D."/>
        </authorList>
    </citation>
    <scope>NUCLEOTIDE SEQUENCE</scope>
    <source>
        <tissue evidence="7">Seedling</tissue>
    </source>
</reference>
<gene>
    <name evidence="7" type="ORF">ZEAMMB73_Zm00001d052393</name>
</gene>
<dbReference type="FunFam" id="3.40.50.300:FF:001091">
    <property type="entry name" value="Probable disease resistance protein At1g61300"/>
    <property type="match status" value="1"/>
</dbReference>
<dbReference type="STRING" id="4577.A0A1D6QGV1"/>
<protein>
    <submittedName>
        <fullName evidence="7">Os01g0536600-like protein</fullName>
    </submittedName>
</protein>
<keyword evidence="3" id="KW-0611">Plant defense</keyword>
<feature type="domain" description="Disease resistance R13L4/SHOC-2-like LRR" evidence="5">
    <location>
        <begin position="762"/>
        <end position="934"/>
    </location>
</feature>
<dbReference type="InterPro" id="IPR002182">
    <property type="entry name" value="NB-ARC"/>
</dbReference>
<dbReference type="Pfam" id="PF23598">
    <property type="entry name" value="LRR_14"/>
    <property type="match status" value="1"/>
</dbReference>
<evidence type="ECO:0000259" key="5">
    <source>
        <dbReference type="Pfam" id="PF23598"/>
    </source>
</evidence>
<dbReference type="EMBL" id="CM000780">
    <property type="protein sequence ID" value="AQK57116.1"/>
    <property type="molecule type" value="Genomic_DNA"/>
</dbReference>
<dbReference type="PRINTS" id="PR00364">
    <property type="entry name" value="DISEASERSIST"/>
</dbReference>
<accession>A0A1D6QGV1</accession>
<dbReference type="SUPFAM" id="SSF52047">
    <property type="entry name" value="RNI-like"/>
    <property type="match status" value="1"/>
</dbReference>
<feature type="domain" description="NB-ARC" evidence="4">
    <location>
        <begin position="360"/>
        <end position="527"/>
    </location>
</feature>
<dbReference type="InterPro" id="IPR032675">
    <property type="entry name" value="LRR_dom_sf"/>
</dbReference>
<evidence type="ECO:0000256" key="3">
    <source>
        <dbReference type="ARBA" id="ARBA00022821"/>
    </source>
</evidence>
<dbReference type="Pfam" id="PF00931">
    <property type="entry name" value="NB-ARC"/>
    <property type="match status" value="1"/>
</dbReference>
<dbReference type="eggNOG" id="KOG4658">
    <property type="taxonomic scope" value="Eukaryota"/>
</dbReference>
<evidence type="ECO:0000259" key="6">
    <source>
        <dbReference type="Pfam" id="PF25019"/>
    </source>
</evidence>
<evidence type="ECO:0000256" key="2">
    <source>
        <dbReference type="ARBA" id="ARBA00022737"/>
    </source>
</evidence>
<dbReference type="Gene3D" id="3.40.50.300">
    <property type="entry name" value="P-loop containing nucleotide triphosphate hydrolases"/>
    <property type="match status" value="1"/>
</dbReference>
<name>A0A1D6QGV1_MAIZE</name>
<dbReference type="InterPro" id="IPR056789">
    <property type="entry name" value="LRR_R13L1-DRL21"/>
</dbReference>
<sequence>MERGVAAITLEKTWSGLPLAATKRDCRASKLFARCAGGGHGGVVLLAKASWQWHGCFPNPSRGHVLKVNFGDLLMQDWRRIHEVIYRRKNEEIISRTCLVQFGKEKNSSISSVFVFVCNRQNISLDLEVMANCWQQRAAKPRDRERAMAMADCHDAGRARLGARESPVTFRKGDDLGKGLVVQDLSTASSVLEAVELLAQGTLYRKMTGVEAAAISAVASGILKIVGNKLAPLVIRKYSSIVGVEKDLQKLQLKDVAYAVDDVVDEYQLKAERNDASGDGDFVSRYMRRKPESFIFQCKAAKKIKAIKKRFAAIVKQRADINIIATSLTGSGHSISHMKKTAVGLPSVPTMDATLILGREMEKHQLISKLTETNDQQKTMIVSIVGLGGSGKTTLAKLVFNDGTTIAKHFKVRLWVHVSQEFGFESIVGKLFEAIAHGKSESHNLQHMVRRISDELTEKVFLLVLDDVWTKDRMELEQFMVLVRSGASGSRILLTTRNSDVAEAVESSYLINLPLLSLSDSWQLFIQSFGTTVEGLDREFLDVGNAIVNKCGGVPLAIKVIAGVLHDKKRIQEWQAIRDSNLFDAEGKERRLRDSSTARLLFSQLIHVHHEISLVVPKEGTSLTESYRYFSLTKQSRIVPSKRPFGKARAIYVSNSDDTIFGSTMQNARHLRSITMESMFVATIPNAIFQAKHLKYLEISRLRCEVLPEAISNFWTLQALHLASSDLLDLPESFGKLTRLRTLNLSKSEKFKRLPDSIGDCQMMSTIDLCGCNSLTVLPDTIGRIERLRVLRLSYTKIERLPSNIITLRNLECLDLCTCQELVELPEGIGNLDRLQVLNLKGCKSLGGMPVGVGRLSRLQKLGLFVVGDSEKFAGISELANVPRISEELSIRGIPHGMDPDDAQMACLQQKTSLQSLDLEWMAHKACEVDLEWMAHEAGEANMDLERMAHDAGEVDLDLERMALEAGEVDLDSEWMPLEAGEVDTELEQAVLDGLEPPSQIKELKINGYSGSQHACWMQNQVSGRRGPQELVHFPFLRVVKLSDFPNLKHLDGLVELPCLEDLELRAMPCLESMSGGPFPSLSRLELDTLPSLGEVWLVAETTILPSGEGAGHNVHDTGTPGSGRQVRVGGRLSYLFIQDCPRLRLRPHMPSSLESLHLSESSEQLLQLPADQCLGSSSSYSNFSHLKKLGLWGMTGLGSGRRWELLQHMTALESLEINSSLVLRELPEGLRSLTCLQSLIVFACSDLLVLPEWIGELASLQQLCIWTCDVLSSLPQSLGQLTSLQMLSIEACYELHRLPERIGELCSLRKLRIRDCPRLACLPQMSGLTSLQELLISDCPGLTSLPQGMMSGLASLEKLIVSDCPGIKFLPQDIKGLTTLMELRIRRCPDLERRCETGKGEDWHLISHIPNLRIW</sequence>
<keyword evidence="1" id="KW-0433">Leucine-rich repeat</keyword>
<dbReference type="InterPro" id="IPR027417">
    <property type="entry name" value="P-loop_NTPase"/>
</dbReference>
<dbReference type="PANTHER" id="PTHR36766">
    <property type="entry name" value="PLANT BROAD-SPECTRUM MILDEW RESISTANCE PROTEIN RPW8"/>
    <property type="match status" value="1"/>
</dbReference>
<dbReference type="PaxDb" id="4577-GRMZM2G111928_P01"/>
<proteinExistence type="predicted"/>
<dbReference type="SUPFAM" id="SSF52540">
    <property type="entry name" value="P-loop containing nucleoside triphosphate hydrolases"/>
    <property type="match status" value="1"/>
</dbReference>
<evidence type="ECO:0000256" key="1">
    <source>
        <dbReference type="ARBA" id="ARBA00022614"/>
    </source>
</evidence>
<dbReference type="SMR" id="A0A1D6QGV1"/>
<dbReference type="Gene3D" id="3.80.10.10">
    <property type="entry name" value="Ribonuclease Inhibitor"/>
    <property type="match status" value="4"/>
</dbReference>
<dbReference type="ExpressionAtlas" id="A0A1D6QGV1">
    <property type="expression patterns" value="baseline and differential"/>
</dbReference>
<dbReference type="InParanoid" id="A0A1D6QGV1"/>
<keyword evidence="2" id="KW-0677">Repeat</keyword>
<evidence type="ECO:0000313" key="7">
    <source>
        <dbReference type="EMBL" id="AQK57116.1"/>
    </source>
</evidence>
<dbReference type="InterPro" id="IPR055414">
    <property type="entry name" value="LRR_R13L4/SHOC2-like"/>
</dbReference>